<dbReference type="Pfam" id="PF13098">
    <property type="entry name" value="Thioredoxin_2"/>
    <property type="match status" value="1"/>
</dbReference>
<dbReference type="InterPro" id="IPR036249">
    <property type="entry name" value="Thioredoxin-like_sf"/>
</dbReference>
<dbReference type="Proteomes" id="UP000447574">
    <property type="component" value="Unassembled WGS sequence"/>
</dbReference>
<keyword evidence="5" id="KW-1015">Disulfide bond</keyword>
<dbReference type="RefSeq" id="WP_153438821.1">
    <property type="nucleotide sequence ID" value="NZ_JBQQFY010000145.1"/>
</dbReference>
<dbReference type="AlphaFoldDB" id="A0A7X1WY69"/>
<evidence type="ECO:0000256" key="4">
    <source>
        <dbReference type="ARBA" id="ARBA00022764"/>
    </source>
</evidence>
<feature type="domain" description="Thioredoxin-like fold" evidence="9">
    <location>
        <begin position="156"/>
        <end position="281"/>
    </location>
</feature>
<evidence type="ECO:0000259" key="9">
    <source>
        <dbReference type="Pfam" id="PF13098"/>
    </source>
</evidence>
<dbReference type="SUPFAM" id="SSF54423">
    <property type="entry name" value="DsbC/DsbG N-terminal domain-like"/>
    <property type="match status" value="1"/>
</dbReference>
<gene>
    <name evidence="10" type="ORF">GHO37_21960</name>
</gene>
<dbReference type="InterPro" id="IPR012336">
    <property type="entry name" value="Thioredoxin-like_fold"/>
</dbReference>
<evidence type="ECO:0000313" key="10">
    <source>
        <dbReference type="EMBL" id="MQT76936.1"/>
    </source>
</evidence>
<evidence type="ECO:0000256" key="7">
    <source>
        <dbReference type="RuleBase" id="RU364038"/>
    </source>
</evidence>
<dbReference type="InterPro" id="IPR009094">
    <property type="entry name" value="DiS-bond_isomerase_DsbC/G_N_sf"/>
</dbReference>
<comment type="caution">
    <text evidence="10">The sequence shown here is derived from an EMBL/GenBank/DDBJ whole genome shotgun (WGS) entry which is preliminary data.</text>
</comment>
<reference evidence="10 11" key="1">
    <citation type="submission" date="2019-10" db="EMBL/GenBank/DDBJ databases">
        <title>Evaluation of single-gene subtyping targets for Pseudomonas.</title>
        <authorList>
            <person name="Reichler S.J."/>
            <person name="Orsi R.H."/>
            <person name="Wiedmann M."/>
            <person name="Martin N.H."/>
            <person name="Murphy S.I."/>
        </authorList>
    </citation>
    <scope>NUCLEOTIDE SEQUENCE [LARGE SCALE GENOMIC DNA]</scope>
    <source>
        <strain evidence="10 11">FSL R10-2932</strain>
    </source>
</reference>
<dbReference type="InterPro" id="IPR051470">
    <property type="entry name" value="Thiol:disulfide_interchange"/>
</dbReference>
<keyword evidence="3 7" id="KW-0732">Signal</keyword>
<accession>A0A7X1WY69</accession>
<keyword evidence="4 7" id="KW-0574">Periplasm</keyword>
<evidence type="ECO:0000256" key="5">
    <source>
        <dbReference type="ARBA" id="ARBA00023157"/>
    </source>
</evidence>
<name>A0A7X1WY69_9PSED</name>
<comment type="similarity">
    <text evidence="2 7">Belongs to the thioredoxin family. DsbC subfamily.</text>
</comment>
<dbReference type="Pfam" id="PF10411">
    <property type="entry name" value="DsbC_N"/>
    <property type="match status" value="1"/>
</dbReference>
<sequence>MKKLALAIALASCSLAAFADDATTQAPGAAAVTTTTVAQVAPATATAAAPQIAAPAPVAAAAPAAPADLESLAVMSSLRQKYPATNFTSVEKAPLAGIFEVTMGKNIAYTDAEGRYLMFGSLYDMQTRQDLTAPKRAAAEKVDVSKFPLADAFTRVKGDGSRKIYLFTDPDCPYCHDLENKIFTQLDNVTIYTFMFPIESLHPQAKAKAESIWCLPEADRALAWDNMMRGVMPAPMKCANPIDRNIGLAESLGVNGTPTMFSEDGRKMPGLGTVERLESWLKGGA</sequence>
<comment type="function">
    <text evidence="7">Required for disulfide bond formation in some periplasmic proteins. Acts by transferring its disulfide bond to other proteins and is reduced in the process.</text>
</comment>
<comment type="subcellular location">
    <subcellularLocation>
        <location evidence="1 7">Periplasm</location>
    </subcellularLocation>
</comment>
<dbReference type="Gene3D" id="3.40.30.10">
    <property type="entry name" value="Glutaredoxin"/>
    <property type="match status" value="1"/>
</dbReference>
<evidence type="ECO:0000256" key="6">
    <source>
        <dbReference type="ARBA" id="ARBA00023284"/>
    </source>
</evidence>
<dbReference type="GO" id="GO:0042597">
    <property type="term" value="C:periplasmic space"/>
    <property type="evidence" value="ECO:0007669"/>
    <property type="project" value="UniProtKB-SubCell"/>
</dbReference>
<dbReference type="CDD" id="cd03020">
    <property type="entry name" value="DsbA_DsbC_DsbG"/>
    <property type="match status" value="1"/>
</dbReference>
<dbReference type="InterPro" id="IPR033954">
    <property type="entry name" value="DiS-bond_Isoase_DsbC/G"/>
</dbReference>
<dbReference type="SUPFAM" id="SSF52833">
    <property type="entry name" value="Thioredoxin-like"/>
    <property type="match status" value="1"/>
</dbReference>
<feature type="signal peptide" evidence="7">
    <location>
        <begin position="1"/>
        <end position="19"/>
    </location>
</feature>
<dbReference type="EMBL" id="WIWF01000117">
    <property type="protein sequence ID" value="MQT76936.1"/>
    <property type="molecule type" value="Genomic_DNA"/>
</dbReference>
<dbReference type="PANTHER" id="PTHR35272:SF3">
    <property type="entry name" value="THIOL:DISULFIDE INTERCHANGE PROTEIN DSBC"/>
    <property type="match status" value="1"/>
</dbReference>
<proteinExistence type="inferred from homology"/>
<protein>
    <recommendedName>
        <fullName evidence="7">Thiol:disulfide interchange protein</fullName>
    </recommendedName>
</protein>
<feature type="domain" description="Disulphide bond isomerase DsbC/G N-terminal" evidence="8">
    <location>
        <begin position="64"/>
        <end position="133"/>
    </location>
</feature>
<feature type="chain" id="PRO_5031599777" description="Thiol:disulfide interchange protein" evidence="7">
    <location>
        <begin position="20"/>
        <end position="285"/>
    </location>
</feature>
<dbReference type="InterPro" id="IPR018950">
    <property type="entry name" value="DiS-bond_isomerase_DsbC/G_N"/>
</dbReference>
<evidence type="ECO:0000313" key="11">
    <source>
        <dbReference type="Proteomes" id="UP000447574"/>
    </source>
</evidence>
<organism evidence="10 11">
    <name type="scientific">Pseudomonas helleri</name>
    <dbReference type="NCBI Taxonomy" id="1608996"/>
    <lineage>
        <taxon>Bacteria</taxon>
        <taxon>Pseudomonadati</taxon>
        <taxon>Pseudomonadota</taxon>
        <taxon>Gammaproteobacteria</taxon>
        <taxon>Pseudomonadales</taxon>
        <taxon>Pseudomonadaceae</taxon>
        <taxon>Pseudomonas</taxon>
    </lineage>
</organism>
<dbReference type="PANTHER" id="PTHR35272">
    <property type="entry name" value="THIOL:DISULFIDE INTERCHANGE PROTEIN DSBC-RELATED"/>
    <property type="match status" value="1"/>
</dbReference>
<evidence type="ECO:0000256" key="2">
    <source>
        <dbReference type="ARBA" id="ARBA00009813"/>
    </source>
</evidence>
<evidence type="ECO:0000256" key="1">
    <source>
        <dbReference type="ARBA" id="ARBA00004418"/>
    </source>
</evidence>
<evidence type="ECO:0000256" key="3">
    <source>
        <dbReference type="ARBA" id="ARBA00022729"/>
    </source>
</evidence>
<evidence type="ECO:0000259" key="8">
    <source>
        <dbReference type="Pfam" id="PF10411"/>
    </source>
</evidence>
<dbReference type="Gene3D" id="3.10.450.70">
    <property type="entry name" value="Disulphide bond isomerase, DsbC/G, N-terminal"/>
    <property type="match status" value="1"/>
</dbReference>
<keyword evidence="6 7" id="KW-0676">Redox-active center</keyword>